<accession>A0A2H0V189</accession>
<evidence type="ECO:0000256" key="1">
    <source>
        <dbReference type="SAM" id="Phobius"/>
    </source>
</evidence>
<proteinExistence type="predicted"/>
<evidence type="ECO:0000313" key="2">
    <source>
        <dbReference type="EMBL" id="PIR92864.1"/>
    </source>
</evidence>
<keyword evidence="1" id="KW-0472">Membrane</keyword>
<organism evidence="2 3">
    <name type="scientific">Candidatus Falkowbacteria bacterium CG10_big_fil_rev_8_21_14_0_10_43_10</name>
    <dbReference type="NCBI Taxonomy" id="1974567"/>
    <lineage>
        <taxon>Bacteria</taxon>
        <taxon>Candidatus Falkowiibacteriota</taxon>
    </lineage>
</organism>
<dbReference type="AlphaFoldDB" id="A0A2H0V189"/>
<dbReference type="EMBL" id="PFAR01000047">
    <property type="protein sequence ID" value="PIR92864.1"/>
    <property type="molecule type" value="Genomic_DNA"/>
</dbReference>
<dbReference type="InterPro" id="IPR012902">
    <property type="entry name" value="N_methyl_site"/>
</dbReference>
<dbReference type="Proteomes" id="UP000228626">
    <property type="component" value="Unassembled WGS sequence"/>
</dbReference>
<evidence type="ECO:0008006" key="4">
    <source>
        <dbReference type="Google" id="ProtNLM"/>
    </source>
</evidence>
<gene>
    <name evidence="2" type="ORF">COT99_04020</name>
</gene>
<reference evidence="3" key="1">
    <citation type="submission" date="2017-09" db="EMBL/GenBank/DDBJ databases">
        <title>Depth-based differentiation of microbial function through sediment-hosted aquifers and enrichment of novel symbionts in the deep terrestrial subsurface.</title>
        <authorList>
            <person name="Probst A.J."/>
            <person name="Ladd B."/>
            <person name="Jarett J.K."/>
            <person name="Geller-Mcgrath D.E."/>
            <person name="Sieber C.M.K."/>
            <person name="Emerson J.B."/>
            <person name="Anantharaman K."/>
            <person name="Thomas B.C."/>
            <person name="Malmstrom R."/>
            <person name="Stieglmeier M."/>
            <person name="Klingl A."/>
            <person name="Woyke T."/>
            <person name="Ryan C.M."/>
            <person name="Banfield J.F."/>
        </authorList>
    </citation>
    <scope>NUCLEOTIDE SEQUENCE [LARGE SCALE GENOMIC DNA]</scope>
</reference>
<dbReference type="NCBIfam" id="TIGR02532">
    <property type="entry name" value="IV_pilin_GFxxxE"/>
    <property type="match status" value="1"/>
</dbReference>
<evidence type="ECO:0000313" key="3">
    <source>
        <dbReference type="Proteomes" id="UP000228626"/>
    </source>
</evidence>
<sequence length="175" mass="19463">MAYGFNKKGFSILEVMISITIISVGMVGLFSLIIQNSKIYSTNKNKFIAVMLAQEGIELTRNIRDSNWLDPLNPAWDDNINSGGADGTFVIDYAANPGHGVNEISGGLLYLDSNKRYTHTAAGNTATHFYRLITISTPAGCDIAGCFKVNSKVEWSERGKTYDFQIDVFLYDWRE</sequence>
<dbReference type="Pfam" id="PF07963">
    <property type="entry name" value="N_methyl"/>
    <property type="match status" value="1"/>
</dbReference>
<comment type="caution">
    <text evidence="2">The sequence shown here is derived from an EMBL/GenBank/DDBJ whole genome shotgun (WGS) entry which is preliminary data.</text>
</comment>
<feature type="transmembrane region" description="Helical" evidence="1">
    <location>
        <begin position="12"/>
        <end position="34"/>
    </location>
</feature>
<name>A0A2H0V189_9BACT</name>
<keyword evidence="1" id="KW-0812">Transmembrane</keyword>
<protein>
    <recommendedName>
        <fullName evidence="4">Type IV pilus modification protein PilV</fullName>
    </recommendedName>
</protein>
<keyword evidence="1" id="KW-1133">Transmembrane helix</keyword>